<evidence type="ECO:0000256" key="5">
    <source>
        <dbReference type="ARBA" id="ARBA00025758"/>
    </source>
</evidence>
<comment type="subcellular location">
    <subcellularLocation>
        <location evidence="1">Cytoplasm</location>
    </subcellularLocation>
</comment>
<feature type="compositionally biased region" description="Basic residues" evidence="7">
    <location>
        <begin position="1"/>
        <end position="15"/>
    </location>
</feature>
<dbReference type="AlphaFoldDB" id="A0A1E4S443"/>
<evidence type="ECO:0000256" key="4">
    <source>
        <dbReference type="ARBA" id="ARBA00023187"/>
    </source>
</evidence>
<evidence type="ECO:0000256" key="7">
    <source>
        <dbReference type="SAM" id="MobiDB-lite"/>
    </source>
</evidence>
<sequence>MTKRRKSSQKTQSKKSRTEQDGAPRQLDPVFGQYRALPVSLEVLDRVTEDSIPTNAEEYLAIVRKQAENSSSVMFVPRSTPDESTEAQRELVTEQQNDVDSFHSAVVEEFRLQRDQLPEAGTLDIPSGFIFPLTFTSWRQYMMTHDPTVELVSNMDHELTIKLLIYSTKWLSPRIPQRLSQWMYAIMTRVSEPLEASDVSVLRDLAKRAKTLSNRDQLDDTTLFTLQFVITIVGAVFGQRDLLS</sequence>
<dbReference type="Proteomes" id="UP000094389">
    <property type="component" value="Unassembled WGS sequence"/>
</dbReference>
<comment type="similarity">
    <text evidence="5">Belongs to the gemin-2 family.</text>
</comment>
<dbReference type="InterPro" id="IPR035426">
    <property type="entry name" value="Gemin2/Brr1"/>
</dbReference>
<keyword evidence="3" id="KW-0507">mRNA processing</keyword>
<evidence type="ECO:0000256" key="6">
    <source>
        <dbReference type="ARBA" id="ARBA00047179"/>
    </source>
</evidence>
<evidence type="ECO:0000256" key="2">
    <source>
        <dbReference type="ARBA" id="ARBA00022490"/>
    </source>
</evidence>
<dbReference type="GeneID" id="30990710"/>
<evidence type="ECO:0000256" key="1">
    <source>
        <dbReference type="ARBA" id="ARBA00004496"/>
    </source>
</evidence>
<gene>
    <name evidence="8" type="ORF">CYBJADRAFT_172281</name>
</gene>
<keyword evidence="9" id="KW-1185">Reference proteome</keyword>
<organism evidence="8 9">
    <name type="scientific">Cyberlindnera jadinii (strain ATCC 18201 / CBS 1600 / BCRC 20928 / JCM 3617 / NBRC 0987 / NRRL Y-1542)</name>
    <name type="common">Torula yeast</name>
    <name type="synonym">Candida utilis</name>
    <dbReference type="NCBI Taxonomy" id="983966"/>
    <lineage>
        <taxon>Eukaryota</taxon>
        <taxon>Fungi</taxon>
        <taxon>Dikarya</taxon>
        <taxon>Ascomycota</taxon>
        <taxon>Saccharomycotina</taxon>
        <taxon>Saccharomycetes</taxon>
        <taxon>Phaffomycetales</taxon>
        <taxon>Phaffomycetaceae</taxon>
        <taxon>Cyberlindnera</taxon>
    </lineage>
</organism>
<dbReference type="GO" id="GO:0005681">
    <property type="term" value="C:spliceosomal complex"/>
    <property type="evidence" value="ECO:0007669"/>
    <property type="project" value="InterPro"/>
</dbReference>
<dbReference type="PIRSF" id="PIRSF038038">
    <property type="entry name" value="SMN_Gemin2"/>
    <property type="match status" value="1"/>
</dbReference>
<dbReference type="Gene3D" id="1.20.58.1070">
    <property type="match status" value="1"/>
</dbReference>
<dbReference type="Pfam" id="PF04938">
    <property type="entry name" value="SIP1"/>
    <property type="match status" value="1"/>
</dbReference>
<name>A0A1E4S443_CYBJN</name>
<dbReference type="STRING" id="983966.A0A1E4S443"/>
<dbReference type="InterPro" id="IPR017364">
    <property type="entry name" value="GEMIN2"/>
</dbReference>
<evidence type="ECO:0000313" key="9">
    <source>
        <dbReference type="Proteomes" id="UP000094389"/>
    </source>
</evidence>
<dbReference type="GO" id="GO:0032797">
    <property type="term" value="C:SMN complex"/>
    <property type="evidence" value="ECO:0007669"/>
    <property type="project" value="TreeGrafter"/>
</dbReference>
<dbReference type="OMA" id="DIFENCA"/>
<accession>A0A1E4S443</accession>
<dbReference type="GO" id="GO:0000387">
    <property type="term" value="P:spliceosomal snRNP assembly"/>
    <property type="evidence" value="ECO:0007669"/>
    <property type="project" value="InterPro"/>
</dbReference>
<evidence type="ECO:0000256" key="3">
    <source>
        <dbReference type="ARBA" id="ARBA00022664"/>
    </source>
</evidence>
<dbReference type="PANTHER" id="PTHR12794:SF0">
    <property type="entry name" value="GEM-ASSOCIATED PROTEIN 2"/>
    <property type="match status" value="1"/>
</dbReference>
<keyword evidence="2" id="KW-0963">Cytoplasm</keyword>
<dbReference type="OrthoDB" id="428895at2759"/>
<proteinExistence type="inferred from homology"/>
<dbReference type="RefSeq" id="XP_020071338.1">
    <property type="nucleotide sequence ID" value="XM_020216314.1"/>
</dbReference>
<feature type="region of interest" description="Disordered" evidence="7">
    <location>
        <begin position="1"/>
        <end position="31"/>
    </location>
</feature>
<reference evidence="8 9" key="1">
    <citation type="journal article" date="2016" name="Proc. Natl. Acad. Sci. U.S.A.">
        <title>Comparative genomics of biotechnologically important yeasts.</title>
        <authorList>
            <person name="Riley R."/>
            <person name="Haridas S."/>
            <person name="Wolfe K.H."/>
            <person name="Lopes M.R."/>
            <person name="Hittinger C.T."/>
            <person name="Goeker M."/>
            <person name="Salamov A.A."/>
            <person name="Wisecaver J.H."/>
            <person name="Long T.M."/>
            <person name="Calvey C.H."/>
            <person name="Aerts A.L."/>
            <person name="Barry K.W."/>
            <person name="Choi C."/>
            <person name="Clum A."/>
            <person name="Coughlan A.Y."/>
            <person name="Deshpande S."/>
            <person name="Douglass A.P."/>
            <person name="Hanson S.J."/>
            <person name="Klenk H.-P."/>
            <person name="LaButti K.M."/>
            <person name="Lapidus A."/>
            <person name="Lindquist E.A."/>
            <person name="Lipzen A.M."/>
            <person name="Meier-Kolthoff J.P."/>
            <person name="Ohm R.A."/>
            <person name="Otillar R.P."/>
            <person name="Pangilinan J.L."/>
            <person name="Peng Y."/>
            <person name="Rokas A."/>
            <person name="Rosa C.A."/>
            <person name="Scheuner C."/>
            <person name="Sibirny A.A."/>
            <person name="Slot J.C."/>
            <person name="Stielow J.B."/>
            <person name="Sun H."/>
            <person name="Kurtzman C.P."/>
            <person name="Blackwell M."/>
            <person name="Grigoriev I.V."/>
            <person name="Jeffries T.W."/>
        </authorList>
    </citation>
    <scope>NUCLEOTIDE SEQUENCE [LARGE SCALE GENOMIC DNA]</scope>
    <source>
        <strain evidence="9">ATCC 18201 / CBS 1600 / BCRC 20928 / JCM 3617 / NBRC 0987 / NRRL Y-1542</strain>
    </source>
</reference>
<protein>
    <recommendedName>
        <fullName evidence="6">Gem-associated protein 2</fullName>
    </recommendedName>
</protein>
<evidence type="ECO:0000313" key="8">
    <source>
        <dbReference type="EMBL" id="ODV74299.1"/>
    </source>
</evidence>
<keyword evidence="4" id="KW-0508">mRNA splicing</keyword>
<dbReference type="GO" id="GO:0000245">
    <property type="term" value="P:spliceosomal complex assembly"/>
    <property type="evidence" value="ECO:0007669"/>
    <property type="project" value="InterPro"/>
</dbReference>
<dbReference type="EMBL" id="KV453928">
    <property type="protein sequence ID" value="ODV74299.1"/>
    <property type="molecule type" value="Genomic_DNA"/>
</dbReference>
<dbReference type="PANTHER" id="PTHR12794">
    <property type="entry name" value="GEMIN2"/>
    <property type="match status" value="1"/>
</dbReference>